<evidence type="ECO:0000313" key="4">
    <source>
        <dbReference type="EMBL" id="KFD46319.1"/>
    </source>
</evidence>
<dbReference type="AlphaFoldDB" id="A0A085LMX3"/>
<evidence type="ECO:0000313" key="5">
    <source>
        <dbReference type="Proteomes" id="UP000030764"/>
    </source>
</evidence>
<sequence>MSPRMLRWCLLLSAYDYELLYRPSAKVANADGLSRLPMPSADTEIPPPGDILLPETEVETPVDARAIKSLTRRDRTLAQVLRWALRAEIRDHGAQKLLAMGKRVIIPEKVRSRVLKLLHETHPGTVRMKALARSYVWWPRLDNDIEDTVKKCRVCQETRNAPNRAPVNPWERAERPWSRLHVDFAGPFQGQLFLIVVDSHSKWLDVSPVQATSAKAVIDKLALLFATHRLPEVIVTDNGTAFTASEFKEFMRANTIRHVTVAPYHPSSNGQAERTVQAMKQALRKIIHGSWSLRLARFLFNQHLTPHMATGSSPAEILMSRRPRSLLDNLHPDSLLPTRSRQEQEEQLTTGGEKTRRFSPGDPVYMGNYNSSPKSTVASISRMTGPRSYVVRTPEGGNERRHIDQIRQRFPHTSDDSSNSEKTNDGEPQSEDKDTQQLGNDISANTPEAKVDTHERMLEGRPKRHRTSPKYLRDYI</sequence>
<evidence type="ECO:0000256" key="1">
    <source>
        <dbReference type="ARBA" id="ARBA00012493"/>
    </source>
</evidence>
<protein>
    <recommendedName>
        <fullName evidence="1">RNA-directed DNA polymerase</fullName>
        <ecNumber evidence="1">2.7.7.49</ecNumber>
    </recommendedName>
</protein>
<dbReference type="SUPFAM" id="SSF53098">
    <property type="entry name" value="Ribonuclease H-like"/>
    <property type="match status" value="1"/>
</dbReference>
<dbReference type="PANTHER" id="PTHR37984">
    <property type="entry name" value="PROTEIN CBG26694"/>
    <property type="match status" value="1"/>
</dbReference>
<feature type="region of interest" description="Disordered" evidence="2">
    <location>
        <begin position="328"/>
        <end position="476"/>
    </location>
</feature>
<keyword evidence="5" id="KW-1185">Reference proteome</keyword>
<name>A0A085LMX3_9BILA</name>
<dbReference type="PROSITE" id="PS50994">
    <property type="entry name" value="INTEGRASE"/>
    <property type="match status" value="1"/>
</dbReference>
<dbReference type="Gene3D" id="3.30.420.10">
    <property type="entry name" value="Ribonuclease H-like superfamily/Ribonuclease H"/>
    <property type="match status" value="1"/>
</dbReference>
<dbReference type="GO" id="GO:0003676">
    <property type="term" value="F:nucleic acid binding"/>
    <property type="evidence" value="ECO:0007669"/>
    <property type="project" value="InterPro"/>
</dbReference>
<evidence type="ECO:0000256" key="2">
    <source>
        <dbReference type="SAM" id="MobiDB-lite"/>
    </source>
</evidence>
<feature type="compositionally biased region" description="Basic and acidic residues" evidence="2">
    <location>
        <begin position="397"/>
        <end position="415"/>
    </location>
</feature>
<dbReference type="GO" id="GO:0015074">
    <property type="term" value="P:DNA integration"/>
    <property type="evidence" value="ECO:0007669"/>
    <property type="project" value="InterPro"/>
</dbReference>
<dbReference type="Pfam" id="PF00665">
    <property type="entry name" value="rve"/>
    <property type="match status" value="1"/>
</dbReference>
<proteinExistence type="predicted"/>
<dbReference type="InterPro" id="IPR036397">
    <property type="entry name" value="RNaseH_sf"/>
</dbReference>
<dbReference type="EC" id="2.7.7.49" evidence="1"/>
<dbReference type="FunFam" id="1.10.340.70:FF:000003">
    <property type="entry name" value="Protein CBG25708"/>
    <property type="match status" value="1"/>
</dbReference>
<feature type="domain" description="Integrase catalytic" evidence="3">
    <location>
        <begin position="172"/>
        <end position="322"/>
    </location>
</feature>
<evidence type="ECO:0000259" key="3">
    <source>
        <dbReference type="PROSITE" id="PS50994"/>
    </source>
</evidence>
<organism evidence="4 5">
    <name type="scientific">Trichuris suis</name>
    <name type="common">pig whipworm</name>
    <dbReference type="NCBI Taxonomy" id="68888"/>
    <lineage>
        <taxon>Eukaryota</taxon>
        <taxon>Metazoa</taxon>
        <taxon>Ecdysozoa</taxon>
        <taxon>Nematoda</taxon>
        <taxon>Enoplea</taxon>
        <taxon>Dorylaimia</taxon>
        <taxon>Trichinellida</taxon>
        <taxon>Trichuridae</taxon>
        <taxon>Trichuris</taxon>
    </lineage>
</organism>
<dbReference type="InterPro" id="IPR050951">
    <property type="entry name" value="Retrovirus_Pol_polyprotein"/>
</dbReference>
<dbReference type="EMBL" id="KL363378">
    <property type="protein sequence ID" value="KFD46319.1"/>
    <property type="molecule type" value="Genomic_DNA"/>
</dbReference>
<gene>
    <name evidence="4" type="ORF">M513_12797</name>
</gene>
<dbReference type="PANTHER" id="PTHR37984:SF12">
    <property type="entry name" value="RIBONUCLEASE H"/>
    <property type="match status" value="1"/>
</dbReference>
<dbReference type="FunFam" id="3.30.420.10:FF:000063">
    <property type="entry name" value="Retrovirus-related Pol polyprotein from transposon 297-like Protein"/>
    <property type="match status" value="1"/>
</dbReference>
<feature type="compositionally biased region" description="Basic and acidic residues" evidence="2">
    <location>
        <begin position="449"/>
        <end position="461"/>
    </location>
</feature>
<dbReference type="Gene3D" id="1.10.340.70">
    <property type="match status" value="1"/>
</dbReference>
<dbReference type="Proteomes" id="UP000030764">
    <property type="component" value="Unassembled WGS sequence"/>
</dbReference>
<accession>A0A085LMX3</accession>
<feature type="compositionally biased region" description="Polar residues" evidence="2">
    <location>
        <begin position="368"/>
        <end position="382"/>
    </location>
</feature>
<dbReference type="GO" id="GO:0003964">
    <property type="term" value="F:RNA-directed DNA polymerase activity"/>
    <property type="evidence" value="ECO:0007669"/>
    <property type="project" value="UniProtKB-EC"/>
</dbReference>
<feature type="compositionally biased region" description="Polar residues" evidence="2">
    <location>
        <begin position="436"/>
        <end position="446"/>
    </location>
</feature>
<dbReference type="Pfam" id="PF17921">
    <property type="entry name" value="Integrase_H2C2"/>
    <property type="match status" value="1"/>
</dbReference>
<dbReference type="InterPro" id="IPR012337">
    <property type="entry name" value="RNaseH-like_sf"/>
</dbReference>
<dbReference type="InterPro" id="IPR001584">
    <property type="entry name" value="Integrase_cat-core"/>
</dbReference>
<feature type="compositionally biased region" description="Basic and acidic residues" evidence="2">
    <location>
        <begin position="422"/>
        <end position="435"/>
    </location>
</feature>
<reference evidence="4 5" key="1">
    <citation type="journal article" date="2014" name="Nat. Genet.">
        <title>Genome and transcriptome of the porcine whipworm Trichuris suis.</title>
        <authorList>
            <person name="Jex A.R."/>
            <person name="Nejsum P."/>
            <person name="Schwarz E.M."/>
            <person name="Hu L."/>
            <person name="Young N.D."/>
            <person name="Hall R.S."/>
            <person name="Korhonen P.K."/>
            <person name="Liao S."/>
            <person name="Thamsborg S."/>
            <person name="Xia J."/>
            <person name="Xu P."/>
            <person name="Wang S."/>
            <person name="Scheerlinck J.P."/>
            <person name="Hofmann A."/>
            <person name="Sternberg P.W."/>
            <person name="Wang J."/>
            <person name="Gasser R.B."/>
        </authorList>
    </citation>
    <scope>NUCLEOTIDE SEQUENCE [LARGE SCALE GENOMIC DNA]</scope>
    <source>
        <strain evidence="4">DCEP-RM93M</strain>
    </source>
</reference>
<dbReference type="InterPro" id="IPR041588">
    <property type="entry name" value="Integrase_H2C2"/>
</dbReference>